<evidence type="ECO:0000313" key="3">
    <source>
        <dbReference type="Proteomes" id="UP000487268"/>
    </source>
</evidence>
<dbReference type="OrthoDB" id="458118at2"/>
<accession>A0A7K0C6Y6</accession>
<sequence>MDWMPYLRRWSAERIDEHDPRQHQEPAPAAVQDRWLGAPPATEAGLEAAERRLGCALPPTYRAFLATTNGWRNLQGIVDSFRSADQIGWLHELEPHWAEGWAHQADEEDLDEDVAAHFGQIAALLRRGLLISLDADLTIIFLDPQDVDAGGDWAVYQYSSWSDLGPQRHAGLQDCFEDLHGWWVDRAREERARLDMVEATTERGRAAALAGDVDTALSLLSGIEQQGHGNRVEILLGQLRLFTGDRQEAERLLGYPFPQLFWQEEYNTDPLFIDELLPLMYLQYERAEAQGVMSTLKWALGAEHPGLQALVEQHRARSGSTAVVYGNPEFDAQVKAALKAHPEPSEELWQAIKQAFAAWRPRSHEHLAPVALFTHPVLATVITPERGRELLATPRPAS</sequence>
<keyword evidence="3" id="KW-1185">Reference proteome</keyword>
<comment type="caution">
    <text evidence="2">The sequence shown here is derived from an EMBL/GenBank/DDBJ whole genome shotgun (WGS) entry which is preliminary data.</text>
</comment>
<gene>
    <name evidence="2" type="ORF">ACRB68_73340</name>
</gene>
<dbReference type="Pfam" id="PF09346">
    <property type="entry name" value="SMI1_KNR4"/>
    <property type="match status" value="1"/>
</dbReference>
<feature type="domain" description="Knr4/Smi1-like" evidence="1">
    <location>
        <begin position="40"/>
        <end position="182"/>
    </location>
</feature>
<dbReference type="Proteomes" id="UP000487268">
    <property type="component" value="Unassembled WGS sequence"/>
</dbReference>
<protein>
    <recommendedName>
        <fullName evidence="1">Knr4/Smi1-like domain-containing protein</fullName>
    </recommendedName>
</protein>
<name>A0A7K0C6Y6_9ACTN</name>
<dbReference type="AlphaFoldDB" id="A0A7K0C6Y6"/>
<dbReference type="InterPro" id="IPR037883">
    <property type="entry name" value="Knr4/Smi1-like_sf"/>
</dbReference>
<dbReference type="EMBL" id="WEGH01000005">
    <property type="protein sequence ID" value="MQY09220.1"/>
    <property type="molecule type" value="Genomic_DNA"/>
</dbReference>
<reference evidence="2 3" key="1">
    <citation type="submission" date="2019-10" db="EMBL/GenBank/DDBJ databases">
        <title>Actinomadura rubteroloni sp. nov. and Actinomadura macrotermitis sp. nov., isolated from the gut of fungus growing-termite Macrotermes natalensis.</title>
        <authorList>
            <person name="Benndorf R."/>
            <person name="Martin K."/>
            <person name="Kuefner M."/>
            <person name="De Beer W."/>
            <person name="Kaster A.-K."/>
            <person name="Vollmers J."/>
            <person name="Poulsen M."/>
            <person name="Beemelmanns C."/>
        </authorList>
    </citation>
    <scope>NUCLEOTIDE SEQUENCE [LARGE SCALE GENOMIC DNA]</scope>
    <source>
        <strain evidence="2 3">RB68</strain>
    </source>
</reference>
<proteinExistence type="predicted"/>
<dbReference type="InterPro" id="IPR018958">
    <property type="entry name" value="Knr4/Smi1-like_dom"/>
</dbReference>
<dbReference type="SUPFAM" id="SSF160631">
    <property type="entry name" value="SMI1/KNR4-like"/>
    <property type="match status" value="1"/>
</dbReference>
<organism evidence="2 3">
    <name type="scientific">Actinomadura macrotermitis</name>
    <dbReference type="NCBI Taxonomy" id="2585200"/>
    <lineage>
        <taxon>Bacteria</taxon>
        <taxon>Bacillati</taxon>
        <taxon>Actinomycetota</taxon>
        <taxon>Actinomycetes</taxon>
        <taxon>Streptosporangiales</taxon>
        <taxon>Thermomonosporaceae</taxon>
        <taxon>Actinomadura</taxon>
    </lineage>
</organism>
<dbReference type="Gene3D" id="3.40.1580.10">
    <property type="entry name" value="SMI1/KNR4-like"/>
    <property type="match status" value="1"/>
</dbReference>
<evidence type="ECO:0000313" key="2">
    <source>
        <dbReference type="EMBL" id="MQY09220.1"/>
    </source>
</evidence>
<evidence type="ECO:0000259" key="1">
    <source>
        <dbReference type="SMART" id="SM00860"/>
    </source>
</evidence>
<dbReference type="SMART" id="SM00860">
    <property type="entry name" value="SMI1_KNR4"/>
    <property type="match status" value="1"/>
</dbReference>
<dbReference type="RefSeq" id="WP_153540667.1">
    <property type="nucleotide sequence ID" value="NZ_WEGH01000005.1"/>
</dbReference>